<keyword evidence="3" id="KW-1185">Reference proteome</keyword>
<feature type="compositionally biased region" description="Basic and acidic residues" evidence="1">
    <location>
        <begin position="150"/>
        <end position="183"/>
    </location>
</feature>
<dbReference type="Proteomes" id="UP000037510">
    <property type="component" value="Unassembled WGS sequence"/>
</dbReference>
<feature type="compositionally biased region" description="Polar residues" evidence="1">
    <location>
        <begin position="106"/>
        <end position="115"/>
    </location>
</feature>
<evidence type="ECO:0000313" key="3">
    <source>
        <dbReference type="Proteomes" id="UP000037510"/>
    </source>
</evidence>
<proteinExistence type="predicted"/>
<comment type="caution">
    <text evidence="2">The sequence shown here is derived from an EMBL/GenBank/DDBJ whole genome shotgun (WGS) entry which is preliminary data.</text>
</comment>
<organism evidence="2 3">
    <name type="scientific">Operophtera brumata</name>
    <name type="common">Winter moth</name>
    <name type="synonym">Phalaena brumata</name>
    <dbReference type="NCBI Taxonomy" id="104452"/>
    <lineage>
        <taxon>Eukaryota</taxon>
        <taxon>Metazoa</taxon>
        <taxon>Ecdysozoa</taxon>
        <taxon>Arthropoda</taxon>
        <taxon>Hexapoda</taxon>
        <taxon>Insecta</taxon>
        <taxon>Pterygota</taxon>
        <taxon>Neoptera</taxon>
        <taxon>Endopterygota</taxon>
        <taxon>Lepidoptera</taxon>
        <taxon>Glossata</taxon>
        <taxon>Ditrysia</taxon>
        <taxon>Geometroidea</taxon>
        <taxon>Geometridae</taxon>
        <taxon>Larentiinae</taxon>
        <taxon>Operophtera</taxon>
    </lineage>
</organism>
<protein>
    <submittedName>
        <fullName evidence="2">Ferredoxin--NADP reductase</fullName>
    </submittedName>
</protein>
<dbReference type="AlphaFoldDB" id="A0A0L7L9Y1"/>
<accession>A0A0L7L9Y1</accession>
<evidence type="ECO:0000313" key="2">
    <source>
        <dbReference type="EMBL" id="KOB72189.1"/>
    </source>
</evidence>
<feature type="compositionally biased region" description="Low complexity" evidence="1">
    <location>
        <begin position="135"/>
        <end position="148"/>
    </location>
</feature>
<evidence type="ECO:0000256" key="1">
    <source>
        <dbReference type="SAM" id="MobiDB-lite"/>
    </source>
</evidence>
<gene>
    <name evidence="2" type="ORF">OBRU01_08920</name>
</gene>
<sequence length="220" mass="24721">MGLVLSAVITYAGINDAIDCLRHLLSGILPDTYTNIEELVQYYSAQLRKAQTTEGDWTTACGQGYLNLTEDTNGHLKTASIKYYHGYAPDTTAILFSTKISSFGDSIEDTPQPNGGSDFRNERYSPAKTKTIVTNSSNSFSINNRNKSPGPDRKTPVESIDRDPGERVTDTETERDEEKTEEKLKWNYTPLNPTPEIQLQSYEDDKPGFFTEDYLRLIIL</sequence>
<feature type="region of interest" description="Disordered" evidence="1">
    <location>
        <begin position="106"/>
        <end position="183"/>
    </location>
</feature>
<name>A0A0L7L9Y1_OPEBR</name>
<reference evidence="2 3" key="1">
    <citation type="journal article" date="2015" name="Genome Biol. Evol.">
        <title>The genome of winter moth (Operophtera brumata) provides a genomic perspective on sexual dimorphism and phenology.</title>
        <authorList>
            <person name="Derks M.F."/>
            <person name="Smit S."/>
            <person name="Salis L."/>
            <person name="Schijlen E."/>
            <person name="Bossers A."/>
            <person name="Mateman C."/>
            <person name="Pijl A.S."/>
            <person name="de Ridder D."/>
            <person name="Groenen M.A."/>
            <person name="Visser M.E."/>
            <person name="Megens H.J."/>
        </authorList>
    </citation>
    <scope>NUCLEOTIDE SEQUENCE [LARGE SCALE GENOMIC DNA]</scope>
    <source>
        <strain evidence="2">WM2013NL</strain>
        <tissue evidence="2">Head and thorax</tissue>
    </source>
</reference>
<dbReference type="EMBL" id="JTDY01002068">
    <property type="protein sequence ID" value="KOB72189.1"/>
    <property type="molecule type" value="Genomic_DNA"/>
</dbReference>